<gene>
    <name evidence="1" type="ORF">NPIL_574401</name>
</gene>
<reference evidence="1" key="1">
    <citation type="submission" date="2020-08" db="EMBL/GenBank/DDBJ databases">
        <title>Multicomponent nature underlies the extraordinary mechanical properties of spider dragline silk.</title>
        <authorList>
            <person name="Kono N."/>
            <person name="Nakamura H."/>
            <person name="Mori M."/>
            <person name="Yoshida Y."/>
            <person name="Ohtoshi R."/>
            <person name="Malay A.D."/>
            <person name="Moran D.A.P."/>
            <person name="Tomita M."/>
            <person name="Numata K."/>
            <person name="Arakawa K."/>
        </authorList>
    </citation>
    <scope>NUCLEOTIDE SEQUENCE</scope>
</reference>
<keyword evidence="2" id="KW-1185">Reference proteome</keyword>
<name>A0A8X6NCQ7_NEPPI</name>
<organism evidence="1 2">
    <name type="scientific">Nephila pilipes</name>
    <name type="common">Giant wood spider</name>
    <name type="synonym">Nephila maculata</name>
    <dbReference type="NCBI Taxonomy" id="299642"/>
    <lineage>
        <taxon>Eukaryota</taxon>
        <taxon>Metazoa</taxon>
        <taxon>Ecdysozoa</taxon>
        <taxon>Arthropoda</taxon>
        <taxon>Chelicerata</taxon>
        <taxon>Arachnida</taxon>
        <taxon>Araneae</taxon>
        <taxon>Araneomorphae</taxon>
        <taxon>Entelegynae</taxon>
        <taxon>Araneoidea</taxon>
        <taxon>Nephilidae</taxon>
        <taxon>Nephila</taxon>
    </lineage>
</organism>
<sequence>MINLQLLVVTLIYFRCRIIHYRRSNVCIFSFHHIPSVQTIYILDIARKINNGGFYSEPIHANIAECICI</sequence>
<dbReference type="EMBL" id="BMAW01103163">
    <property type="protein sequence ID" value="GFT07858.1"/>
    <property type="molecule type" value="Genomic_DNA"/>
</dbReference>
<dbReference type="Proteomes" id="UP000887013">
    <property type="component" value="Unassembled WGS sequence"/>
</dbReference>
<evidence type="ECO:0000313" key="2">
    <source>
        <dbReference type="Proteomes" id="UP000887013"/>
    </source>
</evidence>
<comment type="caution">
    <text evidence="1">The sequence shown here is derived from an EMBL/GenBank/DDBJ whole genome shotgun (WGS) entry which is preliminary data.</text>
</comment>
<accession>A0A8X6NCQ7</accession>
<dbReference type="AlphaFoldDB" id="A0A8X6NCQ7"/>
<protein>
    <submittedName>
        <fullName evidence="1">Uncharacterized protein</fullName>
    </submittedName>
</protein>
<evidence type="ECO:0000313" key="1">
    <source>
        <dbReference type="EMBL" id="GFT07858.1"/>
    </source>
</evidence>
<proteinExistence type="predicted"/>